<dbReference type="EMBL" id="KN823087">
    <property type="protein sequence ID" value="KIO23326.1"/>
    <property type="molecule type" value="Genomic_DNA"/>
</dbReference>
<feature type="compositionally biased region" description="Low complexity" evidence="1">
    <location>
        <begin position="429"/>
        <end position="441"/>
    </location>
</feature>
<gene>
    <name evidence="2" type="ORF">M407DRAFT_214833</name>
</gene>
<reference evidence="2 3" key="1">
    <citation type="submission" date="2014-04" db="EMBL/GenBank/DDBJ databases">
        <authorList>
            <consortium name="DOE Joint Genome Institute"/>
            <person name="Kuo A."/>
            <person name="Girlanda M."/>
            <person name="Perotto S."/>
            <person name="Kohler A."/>
            <person name="Nagy L.G."/>
            <person name="Floudas D."/>
            <person name="Copeland A."/>
            <person name="Barry K.W."/>
            <person name="Cichocki N."/>
            <person name="Veneault-Fourrey C."/>
            <person name="LaButti K."/>
            <person name="Lindquist E.A."/>
            <person name="Lipzen A."/>
            <person name="Lundell T."/>
            <person name="Morin E."/>
            <person name="Murat C."/>
            <person name="Sun H."/>
            <person name="Tunlid A."/>
            <person name="Henrissat B."/>
            <person name="Grigoriev I.V."/>
            <person name="Hibbett D.S."/>
            <person name="Martin F."/>
            <person name="Nordberg H.P."/>
            <person name="Cantor M.N."/>
            <person name="Hua S.X."/>
        </authorList>
    </citation>
    <scope>NUCLEOTIDE SEQUENCE [LARGE SCALE GENOMIC DNA]</scope>
    <source>
        <strain evidence="2 3">MUT 4182</strain>
    </source>
</reference>
<accession>A0A0C3QCY5</accession>
<name>A0A0C3QCY5_9AGAM</name>
<dbReference type="HOGENOM" id="CLU_402901_0_0_1"/>
<protein>
    <submittedName>
        <fullName evidence="2">Uncharacterized protein</fullName>
    </submittedName>
</protein>
<dbReference type="Proteomes" id="UP000054248">
    <property type="component" value="Unassembled WGS sequence"/>
</dbReference>
<feature type="compositionally biased region" description="Basic and acidic residues" evidence="1">
    <location>
        <begin position="578"/>
        <end position="592"/>
    </location>
</feature>
<dbReference type="AlphaFoldDB" id="A0A0C3QCY5"/>
<feature type="compositionally biased region" description="Low complexity" evidence="1">
    <location>
        <begin position="500"/>
        <end position="510"/>
    </location>
</feature>
<evidence type="ECO:0000313" key="3">
    <source>
        <dbReference type="Proteomes" id="UP000054248"/>
    </source>
</evidence>
<feature type="region of interest" description="Disordered" evidence="1">
    <location>
        <begin position="363"/>
        <end position="521"/>
    </location>
</feature>
<feature type="region of interest" description="Disordered" evidence="1">
    <location>
        <begin position="96"/>
        <end position="138"/>
    </location>
</feature>
<feature type="region of interest" description="Disordered" evidence="1">
    <location>
        <begin position="599"/>
        <end position="676"/>
    </location>
</feature>
<feature type="compositionally biased region" description="Acidic residues" evidence="1">
    <location>
        <begin position="316"/>
        <end position="325"/>
    </location>
</feature>
<feature type="compositionally biased region" description="Basic residues" evidence="1">
    <location>
        <begin position="300"/>
        <end position="311"/>
    </location>
</feature>
<feature type="region of interest" description="Disordered" evidence="1">
    <location>
        <begin position="295"/>
        <end position="326"/>
    </location>
</feature>
<feature type="region of interest" description="Disordered" evidence="1">
    <location>
        <begin position="573"/>
        <end position="592"/>
    </location>
</feature>
<sequence>MAPKVLPLPKDDTIQAVQDFVNKAVPSVNIDMESPALPLQSPQSRLAVQQEDSSTDPGPSTREPHSTLSLTAFPELIQHFKDSILPTLHYATRLLTSSGNSAPEPSKPPRLRRNSTARSDRSLGKSSSAQSKDQNYEWRQGETTDEYCLFDLSASGKGVAASESQPSVVLMILSPWKYSARDLEDLVSERQAKKSSSRSSSKRSKVVPLLTKVQSRHAIVSTYDYWSFGRFEINPSGSTEYGTVRLTSPMSHDSGESGMINSQARSSQPDHWWPVTVLQASLYWIRQTLESSKPIPLPPRKARIAASPRKRVRDEADGDTEDETEVYNTLQASYSSFSSVDQSSPSKRSKPSRLSWADLPSIEEEDATSSSLRRSSRRRSAVQSSMGSSSSATAVAEKTIPKPTAARRRPKKSTASTRTESSKRDASARTRTTAKSKPTTTEKPVPPSRPSTSSQESKPLPRLTKVSAPSPKRSRKHPREDDLTDIDDQPSPSKKARIRPSPLALAAPKSPTRRPRNEATAVASPIYVSSSPATTTRVTRSSSLLKSSSRTLYLERIYVPGTGIAIAESDRWSNQGNRSDRDREWLNSKDDSYQTVVESDDREEEFYGDVPSPAAMAKLRSGSEEYDSGYGRSTSPYVPDEGALKHLAGRTDHLNDPKSMGSLLNKGSKTKKTSAS</sequence>
<keyword evidence="3" id="KW-1185">Reference proteome</keyword>
<feature type="compositionally biased region" description="Polar residues" evidence="1">
    <location>
        <begin position="124"/>
        <end position="133"/>
    </location>
</feature>
<feature type="compositionally biased region" description="Polar residues" evidence="1">
    <location>
        <begin position="40"/>
        <end position="58"/>
    </location>
</feature>
<organism evidence="2 3">
    <name type="scientific">Tulasnella calospora MUT 4182</name>
    <dbReference type="NCBI Taxonomy" id="1051891"/>
    <lineage>
        <taxon>Eukaryota</taxon>
        <taxon>Fungi</taxon>
        <taxon>Dikarya</taxon>
        <taxon>Basidiomycota</taxon>
        <taxon>Agaricomycotina</taxon>
        <taxon>Agaricomycetes</taxon>
        <taxon>Cantharellales</taxon>
        <taxon>Tulasnellaceae</taxon>
        <taxon>Tulasnella</taxon>
    </lineage>
</organism>
<feature type="compositionally biased region" description="Low complexity" evidence="1">
    <location>
        <begin position="381"/>
        <end position="396"/>
    </location>
</feature>
<proteinExistence type="predicted"/>
<evidence type="ECO:0000256" key="1">
    <source>
        <dbReference type="SAM" id="MobiDB-lite"/>
    </source>
</evidence>
<feature type="compositionally biased region" description="Low complexity" evidence="1">
    <location>
        <begin position="335"/>
        <end position="346"/>
    </location>
</feature>
<evidence type="ECO:0000313" key="2">
    <source>
        <dbReference type="EMBL" id="KIO23326.1"/>
    </source>
</evidence>
<dbReference type="OrthoDB" id="3293268at2759"/>
<feature type="region of interest" description="Disordered" evidence="1">
    <location>
        <begin position="32"/>
        <end position="67"/>
    </location>
</feature>
<reference evidence="3" key="2">
    <citation type="submission" date="2015-01" db="EMBL/GenBank/DDBJ databases">
        <title>Evolutionary Origins and Diversification of the Mycorrhizal Mutualists.</title>
        <authorList>
            <consortium name="DOE Joint Genome Institute"/>
            <consortium name="Mycorrhizal Genomics Consortium"/>
            <person name="Kohler A."/>
            <person name="Kuo A."/>
            <person name="Nagy L.G."/>
            <person name="Floudas D."/>
            <person name="Copeland A."/>
            <person name="Barry K.W."/>
            <person name="Cichocki N."/>
            <person name="Veneault-Fourrey C."/>
            <person name="LaButti K."/>
            <person name="Lindquist E.A."/>
            <person name="Lipzen A."/>
            <person name="Lundell T."/>
            <person name="Morin E."/>
            <person name="Murat C."/>
            <person name="Riley R."/>
            <person name="Ohm R."/>
            <person name="Sun H."/>
            <person name="Tunlid A."/>
            <person name="Henrissat B."/>
            <person name="Grigoriev I.V."/>
            <person name="Hibbett D.S."/>
            <person name="Martin F."/>
        </authorList>
    </citation>
    <scope>NUCLEOTIDE SEQUENCE [LARGE SCALE GENOMIC DNA]</scope>
    <source>
        <strain evidence="3">MUT 4182</strain>
    </source>
</reference>
<feature type="region of interest" description="Disordered" evidence="1">
    <location>
        <begin position="335"/>
        <end position="354"/>
    </location>
</feature>